<gene>
    <name evidence="1" type="ORF">RhiirA1_464750</name>
</gene>
<proteinExistence type="predicted"/>
<name>A0A2N0RHF8_9GLOM</name>
<dbReference type="AlphaFoldDB" id="A0A2N0RHF8"/>
<evidence type="ECO:0000313" key="1">
    <source>
        <dbReference type="EMBL" id="PKC62729.1"/>
    </source>
</evidence>
<reference evidence="1 2" key="1">
    <citation type="submission" date="2017-10" db="EMBL/GenBank/DDBJ databases">
        <title>Extensive intraspecific genome diversity in a model arbuscular mycorrhizal fungus.</title>
        <authorList>
            <person name="Chen E.C.H."/>
            <person name="Morin E."/>
            <person name="Baudet D."/>
            <person name="Noel J."/>
            <person name="Ndikumana S."/>
            <person name="Charron P."/>
            <person name="St-Onge C."/>
            <person name="Giorgi J."/>
            <person name="Grigoriev I.V."/>
            <person name="Roux C."/>
            <person name="Martin F.M."/>
            <person name="Corradi N."/>
        </authorList>
    </citation>
    <scope>NUCLEOTIDE SEQUENCE [LARGE SCALE GENOMIC DNA]</scope>
    <source>
        <strain evidence="1 2">A1</strain>
    </source>
</reference>
<dbReference type="Proteomes" id="UP000232688">
    <property type="component" value="Unassembled WGS sequence"/>
</dbReference>
<reference evidence="1 2" key="2">
    <citation type="submission" date="2017-10" db="EMBL/GenBank/DDBJ databases">
        <title>Genome analyses suggest a sexual origin of heterokaryosis in a supposedly ancient asexual fungus.</title>
        <authorList>
            <person name="Corradi N."/>
            <person name="Sedzielewska K."/>
            <person name="Noel J."/>
            <person name="Charron P."/>
            <person name="Farinelli L."/>
            <person name="Marton T."/>
            <person name="Kruger M."/>
            <person name="Pelin A."/>
            <person name="Brachmann A."/>
            <person name="Corradi N."/>
        </authorList>
    </citation>
    <scope>NUCLEOTIDE SEQUENCE [LARGE SCALE GENOMIC DNA]</scope>
    <source>
        <strain evidence="1 2">A1</strain>
    </source>
</reference>
<sequence>MFWNNGLQIGRIFDFDKNSEEFIVRHYIVISNQDNTDLELRTCSGCSLKRNECSSSENTRFTIDFSKPYIEPDTQ</sequence>
<organism evidence="1 2">
    <name type="scientific">Rhizophagus irregularis</name>
    <dbReference type="NCBI Taxonomy" id="588596"/>
    <lineage>
        <taxon>Eukaryota</taxon>
        <taxon>Fungi</taxon>
        <taxon>Fungi incertae sedis</taxon>
        <taxon>Mucoromycota</taxon>
        <taxon>Glomeromycotina</taxon>
        <taxon>Glomeromycetes</taxon>
        <taxon>Glomerales</taxon>
        <taxon>Glomeraceae</taxon>
        <taxon>Rhizophagus</taxon>
    </lineage>
</organism>
<dbReference type="VEuPathDB" id="FungiDB:RhiirA1_464750"/>
<evidence type="ECO:0000313" key="2">
    <source>
        <dbReference type="Proteomes" id="UP000232688"/>
    </source>
</evidence>
<protein>
    <submittedName>
        <fullName evidence="1">Uncharacterized protein</fullName>
    </submittedName>
</protein>
<comment type="caution">
    <text evidence="1">The sequence shown here is derived from an EMBL/GenBank/DDBJ whole genome shotgun (WGS) entry which is preliminary data.</text>
</comment>
<accession>A0A2N0RHF8</accession>
<dbReference type="EMBL" id="LLXH01000821">
    <property type="protein sequence ID" value="PKC62729.1"/>
    <property type="molecule type" value="Genomic_DNA"/>
</dbReference>